<gene>
    <name evidence="1" type="ORF">HY912_24205</name>
</gene>
<dbReference type="AlphaFoldDB" id="A0A9D6V9V4"/>
<dbReference type="EMBL" id="JACRDE010000628">
    <property type="protein sequence ID" value="MBI5252611.1"/>
    <property type="molecule type" value="Genomic_DNA"/>
</dbReference>
<evidence type="ECO:0000313" key="2">
    <source>
        <dbReference type="Proteomes" id="UP000807825"/>
    </source>
</evidence>
<comment type="caution">
    <text evidence="1">The sequence shown here is derived from an EMBL/GenBank/DDBJ whole genome shotgun (WGS) entry which is preliminary data.</text>
</comment>
<dbReference type="Proteomes" id="UP000807825">
    <property type="component" value="Unassembled WGS sequence"/>
</dbReference>
<dbReference type="Pfam" id="PF11185">
    <property type="entry name" value="DUF2971"/>
    <property type="match status" value="1"/>
</dbReference>
<protein>
    <submittedName>
        <fullName evidence="1">DUF2971 domain-containing protein</fullName>
    </submittedName>
</protein>
<reference evidence="1" key="1">
    <citation type="submission" date="2020-07" db="EMBL/GenBank/DDBJ databases">
        <title>Huge and variable diversity of episymbiotic CPR bacteria and DPANN archaea in groundwater ecosystems.</title>
        <authorList>
            <person name="He C.Y."/>
            <person name="Keren R."/>
            <person name="Whittaker M."/>
            <person name="Farag I.F."/>
            <person name="Doudna J."/>
            <person name="Cate J.H.D."/>
            <person name="Banfield J.F."/>
        </authorList>
    </citation>
    <scope>NUCLEOTIDE SEQUENCE</scope>
    <source>
        <strain evidence="1">NC_groundwater_1664_Pr3_B-0.1um_52_9</strain>
    </source>
</reference>
<organism evidence="1 2">
    <name type="scientific">Desulfomonile tiedjei</name>
    <dbReference type="NCBI Taxonomy" id="2358"/>
    <lineage>
        <taxon>Bacteria</taxon>
        <taxon>Pseudomonadati</taxon>
        <taxon>Thermodesulfobacteriota</taxon>
        <taxon>Desulfomonilia</taxon>
        <taxon>Desulfomonilales</taxon>
        <taxon>Desulfomonilaceae</taxon>
        <taxon>Desulfomonile</taxon>
    </lineage>
</organism>
<proteinExistence type="predicted"/>
<sequence>MSANPTSFQSQILTRSDYRHDQKCFFKYMPVETARIVLSNSTLRWSAPSCFKDPFDVVREIAHEVSNQDIQAAIVHRIVKLLENPPDDTSKLSSDLRKLIEAAGGRNPKESLVSLQAELLNEVALVAAKSTTLNDLRIMWRDVAKTMRILCLTTDPLNPFMWSHYADSQNDKGVVLKFNCDSLSSPWQEARAVTYTGESPDVCHADGWARLLSMPVSTALRRIFEISTLTKTLEWAGEKEWRVVTFKREDEAGDFSDIPFVASELSSIYLGDGIKPDDKDSIVEAAKAYPRIQIYEVKADLNRRYIISKL</sequence>
<name>A0A9D6V9V4_9BACT</name>
<evidence type="ECO:0000313" key="1">
    <source>
        <dbReference type="EMBL" id="MBI5252611.1"/>
    </source>
</evidence>
<accession>A0A9D6V9V4</accession>
<dbReference type="InterPro" id="IPR021352">
    <property type="entry name" value="DUF2971"/>
</dbReference>